<name>A0A2P5BR86_TREOI</name>
<keyword evidence="2" id="KW-1185">Reference proteome</keyword>
<protein>
    <submittedName>
        <fullName evidence="1">Uncharacterized protein</fullName>
    </submittedName>
</protein>
<sequence length="52" mass="5626">MDDLSSARGFPLTNGWSLQREISLCSSLALSPSPFDHIVSLFSVFLGSVVIK</sequence>
<evidence type="ECO:0000313" key="2">
    <source>
        <dbReference type="Proteomes" id="UP000237000"/>
    </source>
</evidence>
<evidence type="ECO:0000313" key="1">
    <source>
        <dbReference type="EMBL" id="PON51308.1"/>
    </source>
</evidence>
<feature type="non-terminal residue" evidence="1">
    <location>
        <position position="52"/>
    </location>
</feature>
<organism evidence="1 2">
    <name type="scientific">Trema orientale</name>
    <name type="common">Charcoal tree</name>
    <name type="synonym">Celtis orientalis</name>
    <dbReference type="NCBI Taxonomy" id="63057"/>
    <lineage>
        <taxon>Eukaryota</taxon>
        <taxon>Viridiplantae</taxon>
        <taxon>Streptophyta</taxon>
        <taxon>Embryophyta</taxon>
        <taxon>Tracheophyta</taxon>
        <taxon>Spermatophyta</taxon>
        <taxon>Magnoliopsida</taxon>
        <taxon>eudicotyledons</taxon>
        <taxon>Gunneridae</taxon>
        <taxon>Pentapetalae</taxon>
        <taxon>rosids</taxon>
        <taxon>fabids</taxon>
        <taxon>Rosales</taxon>
        <taxon>Cannabaceae</taxon>
        <taxon>Trema</taxon>
    </lineage>
</organism>
<reference evidence="2" key="1">
    <citation type="submission" date="2016-06" db="EMBL/GenBank/DDBJ databases">
        <title>Parallel loss of symbiosis genes in relatives of nitrogen-fixing non-legume Parasponia.</title>
        <authorList>
            <person name="Van Velzen R."/>
            <person name="Holmer R."/>
            <person name="Bu F."/>
            <person name="Rutten L."/>
            <person name="Van Zeijl A."/>
            <person name="Liu W."/>
            <person name="Santuari L."/>
            <person name="Cao Q."/>
            <person name="Sharma T."/>
            <person name="Shen D."/>
            <person name="Roswanjaya Y."/>
            <person name="Wardhani T."/>
            <person name="Kalhor M.S."/>
            <person name="Jansen J."/>
            <person name="Van den Hoogen J."/>
            <person name="Gungor B."/>
            <person name="Hartog M."/>
            <person name="Hontelez J."/>
            <person name="Verver J."/>
            <person name="Yang W.-C."/>
            <person name="Schijlen E."/>
            <person name="Repin R."/>
            <person name="Schilthuizen M."/>
            <person name="Schranz E."/>
            <person name="Heidstra R."/>
            <person name="Miyata K."/>
            <person name="Fedorova E."/>
            <person name="Kohlen W."/>
            <person name="Bisseling T."/>
            <person name="Smit S."/>
            <person name="Geurts R."/>
        </authorList>
    </citation>
    <scope>NUCLEOTIDE SEQUENCE [LARGE SCALE GENOMIC DNA]</scope>
    <source>
        <strain evidence="2">cv. RG33-2</strain>
    </source>
</reference>
<dbReference type="EMBL" id="JXTC01000475">
    <property type="protein sequence ID" value="PON51308.1"/>
    <property type="molecule type" value="Genomic_DNA"/>
</dbReference>
<comment type="caution">
    <text evidence="1">The sequence shown here is derived from an EMBL/GenBank/DDBJ whole genome shotgun (WGS) entry which is preliminary data.</text>
</comment>
<proteinExistence type="predicted"/>
<dbReference type="InParanoid" id="A0A2P5BR86"/>
<accession>A0A2P5BR86</accession>
<dbReference type="AlphaFoldDB" id="A0A2P5BR86"/>
<dbReference type="Proteomes" id="UP000237000">
    <property type="component" value="Unassembled WGS sequence"/>
</dbReference>
<gene>
    <name evidence="1" type="ORF">TorRG33x02_311720</name>
</gene>